<sequence>MNDMEKLYESAAKLQKVAPDAVLVGGSAAVFYAGHRMSFDHDHVIQNLQGRYDAVLESVMALEGWTTDPRASKPPMTIMGSLDDYQAGLRNLRRKTPLEIEEITLPSGDPLRIPTIAEVLRTKAFLIVRRNQVRDYLDVAAVSSQLGIKTACEILSNIDSYYSEMTETDGSVLSELIFMLAAPNPADTRNRDSLANYKGVSADWNSWSRVEATCKELAACLT</sequence>
<evidence type="ECO:0000313" key="1">
    <source>
        <dbReference type="EMBL" id="MCZ9294033.1"/>
    </source>
</evidence>
<gene>
    <name evidence="1" type="ORF">L8U60_05975</name>
</gene>
<proteinExistence type="predicted"/>
<dbReference type="Proteomes" id="UP001146468">
    <property type="component" value="Unassembled WGS sequence"/>
</dbReference>
<keyword evidence="2" id="KW-1185">Reference proteome</keyword>
<protein>
    <recommendedName>
        <fullName evidence="3">Nucleotidyl transferase AbiEii/AbiGii toxin family protein</fullName>
    </recommendedName>
</protein>
<dbReference type="AlphaFoldDB" id="A0A9X3RLW3"/>
<accession>A0A9X3RLW3</accession>
<evidence type="ECO:0008006" key="3">
    <source>
        <dbReference type="Google" id="ProtNLM"/>
    </source>
</evidence>
<name>A0A9X3RLW3_9CORY</name>
<dbReference type="RefSeq" id="WP_269965462.1">
    <property type="nucleotide sequence ID" value="NZ_JAKMUS010000007.1"/>
</dbReference>
<organism evidence="1 2">
    <name type="scientific">Corynebacterium meitnerae</name>
    <dbReference type="NCBI Taxonomy" id="2913498"/>
    <lineage>
        <taxon>Bacteria</taxon>
        <taxon>Bacillati</taxon>
        <taxon>Actinomycetota</taxon>
        <taxon>Actinomycetes</taxon>
        <taxon>Mycobacteriales</taxon>
        <taxon>Corynebacteriaceae</taxon>
        <taxon>Corynebacterium</taxon>
    </lineage>
</organism>
<comment type="caution">
    <text evidence="1">The sequence shown here is derived from an EMBL/GenBank/DDBJ whole genome shotgun (WGS) entry which is preliminary data.</text>
</comment>
<dbReference type="EMBL" id="JAKMUS010000007">
    <property type="protein sequence ID" value="MCZ9294033.1"/>
    <property type="molecule type" value="Genomic_DNA"/>
</dbReference>
<evidence type="ECO:0000313" key="2">
    <source>
        <dbReference type="Proteomes" id="UP001146468"/>
    </source>
</evidence>
<reference evidence="1" key="1">
    <citation type="submission" date="2022-02" db="EMBL/GenBank/DDBJ databases">
        <title>Corynebacterium sp. from urogenital microbiome.</title>
        <authorList>
            <person name="Cappelli E.A."/>
            <person name="Ribeiro T.G."/>
            <person name="Peixe L."/>
        </authorList>
    </citation>
    <scope>NUCLEOTIDE SEQUENCE</scope>
    <source>
        <strain evidence="1">C8Ua_172</strain>
    </source>
</reference>